<dbReference type="Proteomes" id="UP000198860">
    <property type="component" value="Unassembled WGS sequence"/>
</dbReference>
<protein>
    <submittedName>
        <fullName evidence="2">Uncharacterized damage-inducible protein DinB (Forms a four-helix bundle)</fullName>
    </submittedName>
</protein>
<accession>A0A1H0SXW6</accession>
<dbReference type="SUPFAM" id="SSF109854">
    <property type="entry name" value="DinB/YfiT-like putative metalloenzymes"/>
    <property type="match status" value="1"/>
</dbReference>
<reference evidence="3" key="1">
    <citation type="submission" date="2016-10" db="EMBL/GenBank/DDBJ databases">
        <authorList>
            <person name="Varghese N."/>
            <person name="Submissions S."/>
        </authorList>
    </citation>
    <scope>NUCLEOTIDE SEQUENCE [LARGE SCALE GENOMIC DNA]</scope>
    <source>
        <strain evidence="3">CGMCC 1.3703</strain>
    </source>
</reference>
<sequence length="161" mass="18476">MKEESLFQQMRFVRKRSLAALDATTEEVADAKPEGFLNNIRWNFGHIFVSQENLLARFSGEDAHMPEGYIQLFNGGTSPDEWPEEVPRLSDLRKELESQTERLIQTYQGRLSEEGEKPFDLGGGIVFRTLDEVLNFTIWHEGLHQGTISAMKRTQGVENLF</sequence>
<dbReference type="EMBL" id="FNIZ01000019">
    <property type="protein sequence ID" value="SDP46722.1"/>
    <property type="molecule type" value="Genomic_DNA"/>
</dbReference>
<name>A0A1H0SXW6_HALAD</name>
<dbReference type="InterPro" id="IPR024775">
    <property type="entry name" value="DinB-like"/>
</dbReference>
<dbReference type="Gene3D" id="1.20.120.450">
    <property type="entry name" value="dinb family like domain"/>
    <property type="match status" value="1"/>
</dbReference>
<dbReference type="RefSeq" id="WP_089654086.1">
    <property type="nucleotide sequence ID" value="NZ_FNIZ01000019.1"/>
</dbReference>
<keyword evidence="3" id="KW-1185">Reference proteome</keyword>
<proteinExistence type="predicted"/>
<dbReference type="InterPro" id="IPR034660">
    <property type="entry name" value="DinB/YfiT-like"/>
</dbReference>
<gene>
    <name evidence="2" type="ORF">SAMN05421677_11974</name>
</gene>
<evidence type="ECO:0000313" key="3">
    <source>
        <dbReference type="Proteomes" id="UP000198860"/>
    </source>
</evidence>
<dbReference type="STRING" id="240303.SAMN05421677_11974"/>
<evidence type="ECO:0000259" key="1">
    <source>
        <dbReference type="Pfam" id="PF12867"/>
    </source>
</evidence>
<organism evidence="2 3">
    <name type="scientific">Halobacillus aidingensis</name>
    <dbReference type="NCBI Taxonomy" id="240303"/>
    <lineage>
        <taxon>Bacteria</taxon>
        <taxon>Bacillati</taxon>
        <taxon>Bacillota</taxon>
        <taxon>Bacilli</taxon>
        <taxon>Bacillales</taxon>
        <taxon>Bacillaceae</taxon>
        <taxon>Halobacillus</taxon>
    </lineage>
</organism>
<feature type="domain" description="DinB-like" evidence="1">
    <location>
        <begin position="9"/>
        <end position="148"/>
    </location>
</feature>
<dbReference type="Pfam" id="PF12867">
    <property type="entry name" value="DinB_2"/>
    <property type="match status" value="1"/>
</dbReference>
<dbReference type="OrthoDB" id="4295522at2"/>
<dbReference type="AlphaFoldDB" id="A0A1H0SXW6"/>
<evidence type="ECO:0000313" key="2">
    <source>
        <dbReference type="EMBL" id="SDP46722.1"/>
    </source>
</evidence>